<gene>
    <name evidence="6" type="ORF">B0T11DRAFT_343469</name>
</gene>
<dbReference type="InterPro" id="IPR050613">
    <property type="entry name" value="Sec_Metabolite_Reg"/>
</dbReference>
<feature type="domain" description="Zn(2)-C6 fungal-type" evidence="5">
    <location>
        <begin position="17"/>
        <end position="45"/>
    </location>
</feature>
<dbReference type="InterPro" id="IPR007219">
    <property type="entry name" value="XnlR_reg_dom"/>
</dbReference>
<dbReference type="GO" id="GO:0003677">
    <property type="term" value="F:DNA binding"/>
    <property type="evidence" value="ECO:0007669"/>
    <property type="project" value="InterPro"/>
</dbReference>
<dbReference type="PROSITE" id="PS50048">
    <property type="entry name" value="ZN2_CY6_FUNGAL_2"/>
    <property type="match status" value="1"/>
</dbReference>
<feature type="compositionally biased region" description="Polar residues" evidence="4">
    <location>
        <begin position="103"/>
        <end position="115"/>
    </location>
</feature>
<dbReference type="Gene3D" id="4.10.240.10">
    <property type="entry name" value="Zn(2)-C6 fungal-type DNA-binding domain"/>
    <property type="match status" value="1"/>
</dbReference>
<dbReference type="Pfam" id="PF04082">
    <property type="entry name" value="Fungal_trans"/>
    <property type="match status" value="1"/>
</dbReference>
<comment type="subcellular location">
    <subcellularLocation>
        <location evidence="1">Nucleus</location>
    </subcellularLocation>
</comment>
<dbReference type="GO" id="GO:0008270">
    <property type="term" value="F:zinc ion binding"/>
    <property type="evidence" value="ECO:0007669"/>
    <property type="project" value="InterPro"/>
</dbReference>
<evidence type="ECO:0000256" key="1">
    <source>
        <dbReference type="ARBA" id="ARBA00004123"/>
    </source>
</evidence>
<dbReference type="SMART" id="SM00906">
    <property type="entry name" value="Fungal_trans"/>
    <property type="match status" value="1"/>
</dbReference>
<dbReference type="GO" id="GO:0005634">
    <property type="term" value="C:nucleus"/>
    <property type="evidence" value="ECO:0007669"/>
    <property type="project" value="UniProtKB-SubCell"/>
</dbReference>
<protein>
    <recommendedName>
        <fullName evidence="5">Zn(2)-C6 fungal-type domain-containing protein</fullName>
    </recommendedName>
</protein>
<evidence type="ECO:0000256" key="3">
    <source>
        <dbReference type="ARBA" id="ARBA00023242"/>
    </source>
</evidence>
<keyword evidence="3" id="KW-0539">Nucleus</keyword>
<keyword evidence="7" id="KW-1185">Reference proteome</keyword>
<feature type="compositionally biased region" description="Acidic residues" evidence="4">
    <location>
        <begin position="134"/>
        <end position="145"/>
    </location>
</feature>
<reference evidence="6" key="1">
    <citation type="journal article" date="2021" name="Nat. Commun.">
        <title>Genetic determinants of endophytism in the Arabidopsis root mycobiome.</title>
        <authorList>
            <person name="Mesny F."/>
            <person name="Miyauchi S."/>
            <person name="Thiergart T."/>
            <person name="Pickel B."/>
            <person name="Atanasova L."/>
            <person name="Karlsson M."/>
            <person name="Huettel B."/>
            <person name="Barry K.W."/>
            <person name="Haridas S."/>
            <person name="Chen C."/>
            <person name="Bauer D."/>
            <person name="Andreopoulos W."/>
            <person name="Pangilinan J."/>
            <person name="LaButti K."/>
            <person name="Riley R."/>
            <person name="Lipzen A."/>
            <person name="Clum A."/>
            <person name="Drula E."/>
            <person name="Henrissat B."/>
            <person name="Kohler A."/>
            <person name="Grigoriev I.V."/>
            <person name="Martin F.M."/>
            <person name="Hacquard S."/>
        </authorList>
    </citation>
    <scope>NUCLEOTIDE SEQUENCE</scope>
    <source>
        <strain evidence="6">MPI-CAGE-AT-0016</strain>
    </source>
</reference>
<accession>A0A8K0T869</accession>
<dbReference type="CDD" id="cd12148">
    <property type="entry name" value="fungal_TF_MHR"/>
    <property type="match status" value="1"/>
</dbReference>
<dbReference type="EMBL" id="JAGPXD010000007">
    <property type="protein sequence ID" value="KAH7347255.1"/>
    <property type="molecule type" value="Genomic_DNA"/>
</dbReference>
<evidence type="ECO:0000313" key="6">
    <source>
        <dbReference type="EMBL" id="KAH7347255.1"/>
    </source>
</evidence>
<sequence length="704" mass="78651">MTPSSASAPAPAPRILSCLVCQQRKIKCDRSFPCGSCIKHNVSCVPATQSRPRKRRFPERELLDRLRTYEDLLRRNNVDFQPLHGGREEKRALAIEKPHVEQTHTPSPTVSTNIGSEGEPKRTWYATSPGSEVQLDDTDDEGSDLLDDSVRRRTVRDAWGSLFENDEHLQLFGSSAGPEETSTLHPPLAQILRLWQVYLDNVNPLLKVTHAPSLQPRIIEAAADLSSLEPRLEALMFSIYSVATGTLSDDEGRAILGMPRKEALRRFQRGCQRALASCRFLQTDDRDCLTAFFLYLCSLRPVTDPRSLSPVIGMAVRIARRMGIHKESTLARCDVFEAEMRRRLWWALVFFDTRVGQLSYSDTAMLSPLWDCRVPLNVGDAELRPGMAAPPVSHGRGTDAAFAVTRAELGDWIRNSPTHLAFTEPALRSVARRLPADGDPAALEARIEHDYLRHLDQGDPTHFMAIWSSRAQMAKCHIIQHWADPKTAARSDAERDVSLGHACRVLECDTKMLASPLVKGFTWFMWLHFPFPAYLDIIEDLKRRPLSSGATRAWEVMDMNHEARFQPSTGAPDHPMTEMFGKLVLGAWETLQRAGRETGTSVQVPDVVARIQRWRAATAKPDEMETDGGREEASASVQETLPLDLSGVSGGVAFGEGMSMGYDEFSWIGGPQFATGHMMGAGGEYGQLDHWGMWGADQAREMRR</sequence>
<evidence type="ECO:0000259" key="5">
    <source>
        <dbReference type="PROSITE" id="PS50048"/>
    </source>
</evidence>
<dbReference type="InterPro" id="IPR001138">
    <property type="entry name" value="Zn2Cys6_DnaBD"/>
</dbReference>
<evidence type="ECO:0000313" key="7">
    <source>
        <dbReference type="Proteomes" id="UP000813385"/>
    </source>
</evidence>
<dbReference type="Proteomes" id="UP000813385">
    <property type="component" value="Unassembled WGS sequence"/>
</dbReference>
<dbReference type="GO" id="GO:0000981">
    <property type="term" value="F:DNA-binding transcription factor activity, RNA polymerase II-specific"/>
    <property type="evidence" value="ECO:0007669"/>
    <property type="project" value="InterPro"/>
</dbReference>
<dbReference type="CDD" id="cd00067">
    <property type="entry name" value="GAL4"/>
    <property type="match status" value="1"/>
</dbReference>
<comment type="caution">
    <text evidence="6">The sequence shown here is derived from an EMBL/GenBank/DDBJ whole genome shotgun (WGS) entry which is preliminary data.</text>
</comment>
<dbReference type="PANTHER" id="PTHR31001:SF45">
    <property type="entry name" value="ZN(II)2CYS6 TRANSCRIPTION FACTOR (EUROFUNG)"/>
    <property type="match status" value="1"/>
</dbReference>
<evidence type="ECO:0000256" key="4">
    <source>
        <dbReference type="SAM" id="MobiDB-lite"/>
    </source>
</evidence>
<keyword evidence="2" id="KW-0479">Metal-binding</keyword>
<organism evidence="6 7">
    <name type="scientific">Plectosphaerella cucumerina</name>
    <dbReference type="NCBI Taxonomy" id="40658"/>
    <lineage>
        <taxon>Eukaryota</taxon>
        <taxon>Fungi</taxon>
        <taxon>Dikarya</taxon>
        <taxon>Ascomycota</taxon>
        <taxon>Pezizomycotina</taxon>
        <taxon>Sordariomycetes</taxon>
        <taxon>Hypocreomycetidae</taxon>
        <taxon>Glomerellales</taxon>
        <taxon>Plectosphaerellaceae</taxon>
        <taxon>Plectosphaerella</taxon>
    </lineage>
</organism>
<dbReference type="AlphaFoldDB" id="A0A8K0T869"/>
<evidence type="ECO:0000256" key="2">
    <source>
        <dbReference type="ARBA" id="ARBA00022723"/>
    </source>
</evidence>
<dbReference type="SUPFAM" id="SSF57701">
    <property type="entry name" value="Zn2/Cys6 DNA-binding domain"/>
    <property type="match status" value="1"/>
</dbReference>
<feature type="region of interest" description="Disordered" evidence="4">
    <location>
        <begin position="101"/>
        <end position="145"/>
    </location>
</feature>
<dbReference type="OrthoDB" id="2269373at2759"/>
<dbReference type="PANTHER" id="PTHR31001">
    <property type="entry name" value="UNCHARACTERIZED TRANSCRIPTIONAL REGULATORY PROTEIN"/>
    <property type="match status" value="1"/>
</dbReference>
<proteinExistence type="predicted"/>
<name>A0A8K0T869_9PEZI</name>
<dbReference type="GO" id="GO:0006351">
    <property type="term" value="P:DNA-templated transcription"/>
    <property type="evidence" value="ECO:0007669"/>
    <property type="project" value="InterPro"/>
</dbReference>
<dbReference type="Pfam" id="PF00172">
    <property type="entry name" value="Zn_clus"/>
    <property type="match status" value="1"/>
</dbReference>
<dbReference type="SMART" id="SM00066">
    <property type="entry name" value="GAL4"/>
    <property type="match status" value="1"/>
</dbReference>
<dbReference type="InterPro" id="IPR036864">
    <property type="entry name" value="Zn2-C6_fun-type_DNA-bd_sf"/>
</dbReference>